<sequence>MAHQSIGTDILSEILSRATLQTVGRFRLASKECNDLTYRSYFMHLHSQRTRTISGFLLASMKSHKHPAEFVSTDNNIPNIVSLRFLPGCARILACANQGLLLCLNSRPKCHRIPEYYVCKPTTKEWQQIPNPKTRYFARNVAMTVLRLNPLRYKIIRLSEPSHLRNLNRKHGYEHCFRCEVFDSERWAWRQLEEMYLPYDEVLTSKPAISACGAFHWLTSEKNILAFNADDETWTMLSVPDAVNNKSYYLQLAGYQGKLACLRKERGREDCFELWVMEDYFGKKLWNKKHTVSTKPLQIEERFVSPEALYNAENALNGGSDPRIMRCKVGNSGVSGTKFEIKKFNISNFSLWKIKIRAILRKNNCLEAIGERPAKITDDKWIEMDDNTIVDLHPALIDGVLSSVAEEKTAKGIWDTLTKLYEAKSLHKKVFSKRRLYTLRMAETTMVTDHISTLKTLFLQLTTFGYKIEETECVELLLQRLYDQLIINLTNNILTEYLVFDDVAAFVLEEESMRKNKKDRQASSQQVEALTIVKGRLA</sequence>
<protein>
    <submittedName>
        <fullName evidence="1">F-box associated ubiquitination effector family protein</fullName>
    </submittedName>
</protein>
<name>A0ACB8HWE3_CITSI</name>
<gene>
    <name evidence="1" type="ORF">KPL71_025993</name>
</gene>
<proteinExistence type="predicted"/>
<organism evidence="1 2">
    <name type="scientific">Citrus sinensis</name>
    <name type="common">Sweet orange</name>
    <name type="synonym">Citrus aurantium var. sinensis</name>
    <dbReference type="NCBI Taxonomy" id="2711"/>
    <lineage>
        <taxon>Eukaryota</taxon>
        <taxon>Viridiplantae</taxon>
        <taxon>Streptophyta</taxon>
        <taxon>Embryophyta</taxon>
        <taxon>Tracheophyta</taxon>
        <taxon>Spermatophyta</taxon>
        <taxon>Magnoliopsida</taxon>
        <taxon>eudicotyledons</taxon>
        <taxon>Gunneridae</taxon>
        <taxon>Pentapetalae</taxon>
        <taxon>rosids</taxon>
        <taxon>malvids</taxon>
        <taxon>Sapindales</taxon>
        <taxon>Rutaceae</taxon>
        <taxon>Aurantioideae</taxon>
        <taxon>Citrus</taxon>
    </lineage>
</organism>
<evidence type="ECO:0000313" key="2">
    <source>
        <dbReference type="Proteomes" id="UP000829398"/>
    </source>
</evidence>
<comment type="caution">
    <text evidence="1">The sequence shown here is derived from an EMBL/GenBank/DDBJ whole genome shotgun (WGS) entry which is preliminary data.</text>
</comment>
<dbReference type="EMBL" id="CM039178">
    <property type="protein sequence ID" value="KAH9679134.1"/>
    <property type="molecule type" value="Genomic_DNA"/>
</dbReference>
<dbReference type="Proteomes" id="UP000829398">
    <property type="component" value="Chromosome 9"/>
</dbReference>
<accession>A0ACB8HWE3</accession>
<reference evidence="2" key="1">
    <citation type="journal article" date="2023" name="Hortic. Res.">
        <title>A chromosome-level phased genome enabling allele-level studies in sweet orange: a case study on citrus Huanglongbing tolerance.</title>
        <authorList>
            <person name="Wu B."/>
            <person name="Yu Q."/>
            <person name="Deng Z."/>
            <person name="Duan Y."/>
            <person name="Luo F."/>
            <person name="Gmitter F. Jr."/>
        </authorList>
    </citation>
    <scope>NUCLEOTIDE SEQUENCE [LARGE SCALE GENOMIC DNA]</scope>
    <source>
        <strain evidence="2">cv. Valencia</strain>
    </source>
</reference>
<keyword evidence="2" id="KW-1185">Reference proteome</keyword>
<evidence type="ECO:0000313" key="1">
    <source>
        <dbReference type="EMBL" id="KAH9679134.1"/>
    </source>
</evidence>